<keyword evidence="3" id="KW-1185">Reference proteome</keyword>
<reference evidence="2 3" key="1">
    <citation type="submission" date="2021-05" db="EMBL/GenBank/DDBJ databases">
        <title>Complete genome of Nocardioides aquaticus KCTC 9944T isolated from meromictic and hypersaline Ekho Lake, Antarctica.</title>
        <authorList>
            <person name="Hwang K."/>
            <person name="Kim K.M."/>
            <person name="Choe H."/>
        </authorList>
    </citation>
    <scope>NUCLEOTIDE SEQUENCE [LARGE SCALE GENOMIC DNA]</scope>
    <source>
        <strain evidence="2 3">KCTC 9944</strain>
    </source>
</reference>
<organism evidence="2 3">
    <name type="scientific">Nocardioides aquaticus</name>
    <dbReference type="NCBI Taxonomy" id="160826"/>
    <lineage>
        <taxon>Bacteria</taxon>
        <taxon>Bacillati</taxon>
        <taxon>Actinomycetota</taxon>
        <taxon>Actinomycetes</taxon>
        <taxon>Propionibacteriales</taxon>
        <taxon>Nocardioidaceae</taxon>
        <taxon>Nocardioides</taxon>
    </lineage>
</organism>
<keyword evidence="1" id="KW-1133">Transmembrane helix</keyword>
<proteinExistence type="predicted"/>
<evidence type="ECO:0000313" key="2">
    <source>
        <dbReference type="EMBL" id="QVT81637.1"/>
    </source>
</evidence>
<evidence type="ECO:0008006" key="4">
    <source>
        <dbReference type="Google" id="ProtNLM"/>
    </source>
</evidence>
<keyword evidence="1" id="KW-0812">Transmembrane</keyword>
<dbReference type="RefSeq" id="WP_214056986.1">
    <property type="nucleotide sequence ID" value="NZ_BAAAHS010000166.1"/>
</dbReference>
<dbReference type="Proteomes" id="UP000679307">
    <property type="component" value="Chromosome"/>
</dbReference>
<keyword evidence="1" id="KW-0472">Membrane</keyword>
<sequence length="344" mass="35662">MLELRRYLGVAVAVPFLVGGALAITPEVERKVVLTFADPAIVESSGLVALDGGRVVTTNDSGDEGRVFTVDADGRTVGTTTWGEARDVEALAPLEDDVLVGDIGDNGGVRDSVSILRVPVGPGEQEVDAASAVELVYPDGPRDAETLMVDPVSGRVLVASKVVLGGALYEVPPDAVPPSVGAPAPVEPVRLRELGDVRGFATDGAFFPDGRHLVVRDYGSATVYSWPDLRDVGSFDLPEQEQGEGIAVDEVDGEFQVLVSSEGADSQVLRAPMPQALAEAVAPLPEGSPAAQPEDPAVVTPPGAYDAPVATDALDRGPGVGPWLVGGVFLVGVLVVLLRSLRPR</sequence>
<name>A0ABX8END5_9ACTN</name>
<evidence type="ECO:0000313" key="3">
    <source>
        <dbReference type="Proteomes" id="UP000679307"/>
    </source>
</evidence>
<accession>A0ABX8END5</accession>
<feature type="transmembrane region" description="Helical" evidence="1">
    <location>
        <begin position="320"/>
        <end position="338"/>
    </location>
</feature>
<dbReference type="SUPFAM" id="SSF50956">
    <property type="entry name" value="Thermostable phytase (3-phytase)"/>
    <property type="match status" value="1"/>
</dbReference>
<gene>
    <name evidence="2" type="ORF">ENKNEFLB_04049</name>
</gene>
<dbReference type="EMBL" id="CP075371">
    <property type="protein sequence ID" value="QVT81637.1"/>
    <property type="molecule type" value="Genomic_DNA"/>
</dbReference>
<evidence type="ECO:0000256" key="1">
    <source>
        <dbReference type="SAM" id="Phobius"/>
    </source>
</evidence>
<protein>
    <recommendedName>
        <fullName evidence="4">WD40 repeat domain-containing protein</fullName>
    </recommendedName>
</protein>